<dbReference type="InterPro" id="IPR023214">
    <property type="entry name" value="HAD_sf"/>
</dbReference>
<reference evidence="2" key="1">
    <citation type="submission" date="2011-09" db="EMBL/GenBank/DDBJ databases">
        <title>The permanent draft genome of Mucilaginibacter paludis DSM 18603.</title>
        <authorList>
            <consortium name="US DOE Joint Genome Institute (JGI-PGF)"/>
            <person name="Lucas S."/>
            <person name="Han J."/>
            <person name="Lapidus A."/>
            <person name="Bruce D."/>
            <person name="Goodwin L."/>
            <person name="Pitluck S."/>
            <person name="Peters L."/>
            <person name="Kyrpides N."/>
            <person name="Mavromatis K."/>
            <person name="Ivanova N."/>
            <person name="Mikhailova N."/>
            <person name="Held B."/>
            <person name="Detter J.C."/>
            <person name="Tapia R."/>
            <person name="Han C."/>
            <person name="Land M."/>
            <person name="Hauser L."/>
            <person name="Markowitz V."/>
            <person name="Cheng J.-F."/>
            <person name="Hugenholtz P."/>
            <person name="Woyke T."/>
            <person name="Wu D."/>
            <person name="Tindall B."/>
            <person name="Brambilla E."/>
            <person name="Klenk H.-P."/>
            <person name="Eisen J.A."/>
        </authorList>
    </citation>
    <scope>NUCLEOTIDE SEQUENCE [LARGE SCALE GENOMIC DNA]</scope>
    <source>
        <strain evidence="2">DSM 18603</strain>
    </source>
</reference>
<proteinExistence type="predicted"/>
<dbReference type="PIRSF" id="PIRSF019271">
    <property type="entry name" value="Acid_Ptase_C"/>
    <property type="match status" value="1"/>
</dbReference>
<dbReference type="InterPro" id="IPR006423">
    <property type="entry name" value="Lipo_e_P4"/>
</dbReference>
<dbReference type="AlphaFoldDB" id="H1Y460"/>
<dbReference type="InterPro" id="IPR005519">
    <property type="entry name" value="Acid_phosphat_B-like"/>
</dbReference>
<name>H1Y460_9SPHI</name>
<evidence type="ECO:0000313" key="3">
    <source>
        <dbReference type="Proteomes" id="UP000002774"/>
    </source>
</evidence>
<dbReference type="Gene3D" id="3.40.50.1000">
    <property type="entry name" value="HAD superfamily/HAD-like"/>
    <property type="match status" value="1"/>
</dbReference>
<dbReference type="Proteomes" id="UP000002774">
    <property type="component" value="Chromosome"/>
</dbReference>
<dbReference type="EMBL" id="CM001403">
    <property type="protein sequence ID" value="EHQ24796.1"/>
    <property type="molecule type" value="Genomic_DNA"/>
</dbReference>
<gene>
    <name evidence="2" type="ORF">Mucpa_0606</name>
</gene>
<dbReference type="OrthoDB" id="395856at2"/>
<sequence length="285" mass="32439">MKKKLTLIFGGVFLVLLSSFITGKIVSFDQADEQSVLGMLYQQRAAEYKALCFQAYNLAKERIAAARTAKGAHKPLAIITDLDETAIDNSACNSRLYMHDSTVTINSTVNTLKDWWLHKTAKAVPGAVDFFQYAYKNKIDIYYISNRTATPDIINATRENMHALGFPYTSASDNDHFLFCSPDSSKLNSKEYRRNLVEQKNSVILFLGDNLADFDKRFDYKNIEDRNQMAQNLKSKFGKSYIVFPNAVYGDWESVFYNEYKKAHPGQPLPIGLKESIRRGFLITK</sequence>
<protein>
    <submittedName>
        <fullName evidence="2">Acid phosphatase (Class B)</fullName>
    </submittedName>
</protein>
<keyword evidence="3" id="KW-1185">Reference proteome</keyword>
<dbReference type="GO" id="GO:0009279">
    <property type="term" value="C:cell outer membrane"/>
    <property type="evidence" value="ECO:0007669"/>
    <property type="project" value="InterPro"/>
</dbReference>
<dbReference type="eggNOG" id="COG2503">
    <property type="taxonomic scope" value="Bacteria"/>
</dbReference>
<keyword evidence="1" id="KW-0732">Signal</keyword>
<dbReference type="STRING" id="714943.Mucpa_0606"/>
<dbReference type="HOGENOM" id="CLU_052352_1_0_10"/>
<evidence type="ECO:0000256" key="1">
    <source>
        <dbReference type="ARBA" id="ARBA00022729"/>
    </source>
</evidence>
<organism evidence="2 3">
    <name type="scientific">Mucilaginibacter paludis DSM 18603</name>
    <dbReference type="NCBI Taxonomy" id="714943"/>
    <lineage>
        <taxon>Bacteria</taxon>
        <taxon>Pseudomonadati</taxon>
        <taxon>Bacteroidota</taxon>
        <taxon>Sphingobacteriia</taxon>
        <taxon>Sphingobacteriales</taxon>
        <taxon>Sphingobacteriaceae</taxon>
        <taxon>Mucilaginibacter</taxon>
    </lineage>
</organism>
<dbReference type="RefSeq" id="WP_008504369.1">
    <property type="nucleotide sequence ID" value="NZ_CM001403.1"/>
</dbReference>
<evidence type="ECO:0000313" key="2">
    <source>
        <dbReference type="EMBL" id="EHQ24796.1"/>
    </source>
</evidence>
<dbReference type="SUPFAM" id="SSF56784">
    <property type="entry name" value="HAD-like"/>
    <property type="match status" value="1"/>
</dbReference>
<accession>H1Y460</accession>
<dbReference type="InterPro" id="IPR036412">
    <property type="entry name" value="HAD-like_sf"/>
</dbReference>
<dbReference type="Pfam" id="PF03767">
    <property type="entry name" value="Acid_phosphat_B"/>
    <property type="match status" value="1"/>
</dbReference>